<dbReference type="Proteomes" id="UP000190890">
    <property type="component" value="Unassembled WGS sequence"/>
</dbReference>
<dbReference type="SMART" id="SM00530">
    <property type="entry name" value="HTH_XRE"/>
    <property type="match status" value="1"/>
</dbReference>
<sequence>MYGERIKLLRKDYKTTQADLAEHLGFKGPSAIGMVERNERELSFEMLSKIATYFHVSTDYLIGKTEMVVCPECGSMYSPLYIESCEEHEITHNNYLNFKEKNKLLDYYDIEKIKEECRLIFKSKDLSSDKKYNTALEYFKCYFTRSVVASDYSPNHVNFNDFVAMLLNQKRGLAKSIPIDIFNILVSQFGKKDGIPDGESYGPLKIINRENTKEEVILLSNYEILNDTGKEKLIEYSNDLIETPKYVEKTKVIDLITATKEKLEAKPHLMPIASHDKEGNFTAEDYKHDDDIMNDDDFWNK</sequence>
<organism evidence="3 4">
    <name type="scientific">Clostridium puniceum</name>
    <dbReference type="NCBI Taxonomy" id="29367"/>
    <lineage>
        <taxon>Bacteria</taxon>
        <taxon>Bacillati</taxon>
        <taxon>Bacillota</taxon>
        <taxon>Clostridia</taxon>
        <taxon>Eubacteriales</taxon>
        <taxon>Clostridiaceae</taxon>
        <taxon>Clostridium</taxon>
    </lineage>
</organism>
<feature type="domain" description="HTH cro/C1-type" evidence="2">
    <location>
        <begin position="6"/>
        <end position="61"/>
    </location>
</feature>
<evidence type="ECO:0000313" key="3">
    <source>
        <dbReference type="EMBL" id="OOM75114.1"/>
    </source>
</evidence>
<name>A0A1S8TBX6_9CLOT</name>
<evidence type="ECO:0000313" key="4">
    <source>
        <dbReference type="Proteomes" id="UP000190890"/>
    </source>
</evidence>
<dbReference type="Pfam" id="PF01381">
    <property type="entry name" value="HTH_3"/>
    <property type="match status" value="1"/>
</dbReference>
<dbReference type="CDD" id="cd00093">
    <property type="entry name" value="HTH_XRE"/>
    <property type="match status" value="1"/>
</dbReference>
<dbReference type="PROSITE" id="PS50943">
    <property type="entry name" value="HTH_CROC1"/>
    <property type="match status" value="1"/>
</dbReference>
<evidence type="ECO:0000259" key="2">
    <source>
        <dbReference type="PROSITE" id="PS50943"/>
    </source>
</evidence>
<dbReference type="RefSeq" id="WP_077848566.1">
    <property type="nucleotide sequence ID" value="NZ_LZZM01000190.1"/>
</dbReference>
<accession>A0A1S8TBX6</accession>
<dbReference type="InterPro" id="IPR010982">
    <property type="entry name" value="Lambda_DNA-bd_dom_sf"/>
</dbReference>
<reference evidence="3 4" key="1">
    <citation type="submission" date="2016-05" db="EMBL/GenBank/DDBJ databases">
        <title>Microbial solvent formation.</title>
        <authorList>
            <person name="Poehlein A."/>
            <person name="Montoya Solano J.D."/>
            <person name="Flitsch S."/>
            <person name="Krabben P."/>
            <person name="Duerre P."/>
            <person name="Daniel R."/>
        </authorList>
    </citation>
    <scope>NUCLEOTIDE SEQUENCE [LARGE SCALE GENOMIC DNA]</scope>
    <source>
        <strain evidence="3 4">DSM 2619</strain>
    </source>
</reference>
<comment type="caution">
    <text evidence="3">The sequence shown here is derived from an EMBL/GenBank/DDBJ whole genome shotgun (WGS) entry which is preliminary data.</text>
</comment>
<keyword evidence="1" id="KW-0238">DNA-binding</keyword>
<evidence type="ECO:0000256" key="1">
    <source>
        <dbReference type="ARBA" id="ARBA00023125"/>
    </source>
</evidence>
<protein>
    <submittedName>
        <fullName evidence="3">HTH-type transcriptional regulator Xre</fullName>
    </submittedName>
</protein>
<dbReference type="STRING" id="29367.CLPUN_35510"/>
<keyword evidence="4" id="KW-1185">Reference proteome</keyword>
<dbReference type="EMBL" id="LZZM01000190">
    <property type="protein sequence ID" value="OOM75114.1"/>
    <property type="molecule type" value="Genomic_DNA"/>
</dbReference>
<proteinExistence type="predicted"/>
<dbReference type="Gene3D" id="1.10.260.40">
    <property type="entry name" value="lambda repressor-like DNA-binding domains"/>
    <property type="match status" value="1"/>
</dbReference>
<dbReference type="PANTHER" id="PTHR46558:SF11">
    <property type="entry name" value="HTH-TYPE TRANSCRIPTIONAL REGULATOR XRE"/>
    <property type="match status" value="1"/>
</dbReference>
<dbReference type="InterPro" id="IPR001387">
    <property type="entry name" value="Cro/C1-type_HTH"/>
</dbReference>
<dbReference type="SUPFAM" id="SSF47413">
    <property type="entry name" value="lambda repressor-like DNA-binding domains"/>
    <property type="match status" value="1"/>
</dbReference>
<dbReference type="OrthoDB" id="9811208at2"/>
<gene>
    <name evidence="3" type="primary">xre_1</name>
    <name evidence="3" type="ORF">CLPUN_35510</name>
</gene>
<dbReference type="PANTHER" id="PTHR46558">
    <property type="entry name" value="TRACRIPTIONAL REGULATORY PROTEIN-RELATED-RELATED"/>
    <property type="match status" value="1"/>
</dbReference>
<dbReference type="GO" id="GO:0003677">
    <property type="term" value="F:DNA binding"/>
    <property type="evidence" value="ECO:0007669"/>
    <property type="project" value="UniProtKB-KW"/>
</dbReference>
<dbReference type="AlphaFoldDB" id="A0A1S8TBX6"/>